<dbReference type="EMBL" id="NCSJ02000128">
    <property type="protein sequence ID" value="RFU29432.1"/>
    <property type="molecule type" value="Genomic_DNA"/>
</dbReference>
<evidence type="ECO:0000256" key="4">
    <source>
        <dbReference type="ARBA" id="ARBA00023242"/>
    </source>
</evidence>
<dbReference type="PANTHER" id="PTHR13237:SF8">
    <property type="entry name" value="SOMETHING ABOUT SILENCING PROTEIN 10"/>
    <property type="match status" value="1"/>
</dbReference>
<comment type="caution">
    <text evidence="9">The sequence shown here is derived from an EMBL/GenBank/DDBJ whole genome shotgun (WGS) entry which is preliminary data.</text>
</comment>
<comment type="subcellular location">
    <subcellularLocation>
        <location evidence="1">Nucleus</location>
    </subcellularLocation>
</comment>
<protein>
    <recommendedName>
        <fullName evidence="8">Sas10 C-terminal domain-containing protein</fullName>
    </recommendedName>
</protein>
<evidence type="ECO:0000256" key="1">
    <source>
        <dbReference type="ARBA" id="ARBA00004123"/>
    </source>
</evidence>
<keyword evidence="3" id="KW-0597">Phosphoprotein</keyword>
<dbReference type="AlphaFoldDB" id="A0A3E2H8D1"/>
<evidence type="ECO:0000256" key="5">
    <source>
        <dbReference type="SAM" id="Coils"/>
    </source>
</evidence>
<evidence type="ECO:0000256" key="3">
    <source>
        <dbReference type="ARBA" id="ARBA00022553"/>
    </source>
</evidence>
<sequence>MARKRKASGNGTSSGPKEFDPADGKLGPITTFEDVADSEDEFHINQDKIMLDGPETKRRKRWEQEDALLEPSDEEILGYSTEEDDDEEEEEDYNARNGANGAGEGSDEEAAEEDEEDIGAWGTSKKDYYNADKIETEVDALEEEEEAKRLQKKKLQKMSEADFGFDENDWADAGKDDDEQDITTEILKDIEITDDMNTQERLRILQTRYPEFEFLANEFLQLQPVLDSLRVEVESEAPTSQKYTARLTPAVIKYRALAAYVAALTMYFAILTAPAKTEEGKAKPVDPVELRNHSVMDSLLQCRQVWAKVKSLKDRTVEVIQEEDPVSELDVGVLNNNPEEEYNKAPTKKSKRHQIREKAISEAAARRAKQMERAEEELADLSELVPKSRKDGARRKSEKSLMITTDDDDNSDFGEEETMDAKEAAQKDIKKKSLRFYTSQIAQKANRRADAGRDAGGDADLPYRERLKDRQARLNAEAEKRGKKLDRYGRGAVLGGDSEEEDDQDKAVSKEVRDEEDEYYDLVSQTTKNRKAEKGAKYEAIAKAKAENKMVRIVEGEVGEDGKRAISYTISKNKGLAPKRKKDVRNPRVKRRTQWEKKQKQLSSMRAVYKGGEEKGGYGGEKTGIKTGLVKSVKL</sequence>
<keyword evidence="10" id="KW-1185">Reference proteome</keyword>
<feature type="region of interest" description="Disordered" evidence="6">
    <location>
        <begin position="388"/>
        <end position="430"/>
    </location>
</feature>
<evidence type="ECO:0000313" key="9">
    <source>
        <dbReference type="EMBL" id="RFU29432.1"/>
    </source>
</evidence>
<feature type="coiled-coil region" evidence="5">
    <location>
        <begin position="131"/>
        <end position="161"/>
    </location>
</feature>
<feature type="compositionally biased region" description="Basic and acidic residues" evidence="6">
    <location>
        <begin position="388"/>
        <end position="399"/>
    </location>
</feature>
<dbReference type="STRING" id="5539.A0A3E2H8D1"/>
<feature type="non-terminal residue" evidence="9">
    <location>
        <position position="1"/>
    </location>
</feature>
<feature type="compositionally biased region" description="Basic and acidic residues" evidence="6">
    <location>
        <begin position="419"/>
        <end position="428"/>
    </location>
</feature>
<accession>A0A3E2H8D1</accession>
<feature type="compositionally biased region" description="Acidic residues" evidence="6">
    <location>
        <begin position="405"/>
        <end position="418"/>
    </location>
</feature>
<organism evidence="9 10">
    <name type="scientific">Scytalidium lignicola</name>
    <name type="common">Hyphomycete</name>
    <dbReference type="NCBI Taxonomy" id="5539"/>
    <lineage>
        <taxon>Eukaryota</taxon>
        <taxon>Fungi</taxon>
        <taxon>Dikarya</taxon>
        <taxon>Ascomycota</taxon>
        <taxon>Pezizomycotina</taxon>
        <taxon>Leotiomycetes</taxon>
        <taxon>Leotiomycetes incertae sedis</taxon>
        <taxon>Scytalidium</taxon>
    </lineage>
</organism>
<dbReference type="GO" id="GO:0032040">
    <property type="term" value="C:small-subunit processome"/>
    <property type="evidence" value="ECO:0007669"/>
    <property type="project" value="TreeGrafter"/>
</dbReference>
<dbReference type="Proteomes" id="UP000258309">
    <property type="component" value="Unassembled WGS sequence"/>
</dbReference>
<keyword evidence="4" id="KW-0539">Nucleus</keyword>
<dbReference type="InterPro" id="IPR018972">
    <property type="entry name" value="Sas10_C_dom"/>
</dbReference>
<feature type="compositionally biased region" description="Acidic residues" evidence="6">
    <location>
        <begin position="105"/>
        <end position="118"/>
    </location>
</feature>
<evidence type="ECO:0000313" key="10">
    <source>
        <dbReference type="Proteomes" id="UP000258309"/>
    </source>
</evidence>
<comment type="similarity">
    <text evidence="2">Belongs to the SAS10 family.</text>
</comment>
<gene>
    <name evidence="9" type="ORF">B7463_g6888</name>
</gene>
<feature type="compositionally biased region" description="Basic residues" evidence="6">
    <location>
        <begin position="577"/>
        <end position="592"/>
    </location>
</feature>
<feature type="transmembrane region" description="Helical" evidence="7">
    <location>
        <begin position="256"/>
        <end position="275"/>
    </location>
</feature>
<reference evidence="9 10" key="1">
    <citation type="submission" date="2018-05" db="EMBL/GenBank/DDBJ databases">
        <title>Draft genome sequence of Scytalidium lignicola DSM 105466, a ubiquitous saprotrophic fungus.</title>
        <authorList>
            <person name="Buettner E."/>
            <person name="Gebauer A.M."/>
            <person name="Hofrichter M."/>
            <person name="Liers C."/>
            <person name="Kellner H."/>
        </authorList>
    </citation>
    <scope>NUCLEOTIDE SEQUENCE [LARGE SCALE GENOMIC DNA]</scope>
    <source>
        <strain evidence="9 10">DSM 105466</strain>
    </source>
</reference>
<name>A0A3E2H8D1_SCYLI</name>
<feature type="domain" description="Sas10 C-terminal" evidence="8">
    <location>
        <begin position="560"/>
        <end position="635"/>
    </location>
</feature>
<dbReference type="GO" id="GO:0000462">
    <property type="term" value="P:maturation of SSU-rRNA from tricistronic rRNA transcript (SSU-rRNA, 5.8S rRNA, LSU-rRNA)"/>
    <property type="evidence" value="ECO:0007669"/>
    <property type="project" value="TreeGrafter"/>
</dbReference>
<feature type="non-terminal residue" evidence="9">
    <location>
        <position position="635"/>
    </location>
</feature>
<dbReference type="OMA" id="KSMKPVW"/>
<evidence type="ECO:0000256" key="2">
    <source>
        <dbReference type="ARBA" id="ARBA00010979"/>
    </source>
</evidence>
<feature type="region of interest" description="Disordered" evidence="6">
    <location>
        <begin position="572"/>
        <end position="623"/>
    </location>
</feature>
<dbReference type="InterPro" id="IPR007146">
    <property type="entry name" value="Sas10/Utp3/C1D"/>
</dbReference>
<keyword evidence="7" id="KW-0472">Membrane</keyword>
<feature type="region of interest" description="Disordered" evidence="6">
    <location>
        <begin position="442"/>
        <end position="535"/>
    </location>
</feature>
<dbReference type="OrthoDB" id="1924577at2759"/>
<feature type="compositionally biased region" description="Basic and acidic residues" evidence="6">
    <location>
        <begin position="41"/>
        <end position="56"/>
    </location>
</feature>
<proteinExistence type="inferred from homology"/>
<keyword evidence="7" id="KW-0812">Transmembrane</keyword>
<dbReference type="PANTHER" id="PTHR13237">
    <property type="entry name" value="SOMETHING ABOUT SILENCING PROTEIN 10-RELATED"/>
    <property type="match status" value="1"/>
</dbReference>
<feature type="compositionally biased region" description="Basic and acidic residues" evidence="6">
    <location>
        <begin position="447"/>
        <end position="489"/>
    </location>
</feature>
<keyword evidence="5" id="KW-0175">Coiled coil</keyword>
<feature type="compositionally biased region" description="Acidic residues" evidence="6">
    <location>
        <begin position="65"/>
        <end position="92"/>
    </location>
</feature>
<evidence type="ECO:0000256" key="6">
    <source>
        <dbReference type="SAM" id="MobiDB-lite"/>
    </source>
</evidence>
<evidence type="ECO:0000259" key="8">
    <source>
        <dbReference type="Pfam" id="PF09368"/>
    </source>
</evidence>
<dbReference type="Pfam" id="PF04000">
    <property type="entry name" value="Sas10_Utp3"/>
    <property type="match status" value="1"/>
</dbReference>
<evidence type="ECO:0000256" key="7">
    <source>
        <dbReference type="SAM" id="Phobius"/>
    </source>
</evidence>
<dbReference type="Pfam" id="PF09368">
    <property type="entry name" value="Sas10"/>
    <property type="match status" value="1"/>
</dbReference>
<keyword evidence="7" id="KW-1133">Transmembrane helix</keyword>
<feature type="region of interest" description="Disordered" evidence="6">
    <location>
        <begin position="1"/>
        <end position="126"/>
    </location>
</feature>